<evidence type="ECO:0000256" key="2">
    <source>
        <dbReference type="ARBA" id="ARBA00009430"/>
    </source>
</evidence>
<evidence type="ECO:0000313" key="6">
    <source>
        <dbReference type="EMBL" id="AOW04980.1"/>
    </source>
</evidence>
<evidence type="ECO:0000256" key="3">
    <source>
        <dbReference type="ARBA" id="ARBA00022478"/>
    </source>
</evidence>
<proteinExistence type="inferred from homology"/>
<evidence type="ECO:0000256" key="4">
    <source>
        <dbReference type="ARBA" id="ARBA00023163"/>
    </source>
</evidence>
<dbReference type="GO" id="GO:0005736">
    <property type="term" value="C:RNA polymerase I complex"/>
    <property type="evidence" value="ECO:0007669"/>
    <property type="project" value="EnsemblFungi"/>
</dbReference>
<organism evidence="6 8">
    <name type="scientific">Yarrowia lipolytica</name>
    <name type="common">Candida lipolytica</name>
    <dbReference type="NCBI Taxonomy" id="4952"/>
    <lineage>
        <taxon>Eukaryota</taxon>
        <taxon>Fungi</taxon>
        <taxon>Dikarya</taxon>
        <taxon>Ascomycota</taxon>
        <taxon>Saccharomycotina</taxon>
        <taxon>Dipodascomycetes</taxon>
        <taxon>Dipodascales</taxon>
        <taxon>Dipodascales incertae sedis</taxon>
        <taxon>Yarrowia</taxon>
    </lineage>
</organism>
<dbReference type="Proteomes" id="UP000182444">
    <property type="component" value="Chromosome 1E"/>
</dbReference>
<comment type="subcellular location">
    <subcellularLocation>
        <location evidence="1">Nucleus</location>
        <location evidence="1">Nucleolus</location>
    </subcellularLocation>
</comment>
<keyword evidence="5" id="KW-0539">Nucleus</keyword>
<dbReference type="AlphaFoldDB" id="A0A1D8NH68"/>
<accession>A0A1D8NH68</accession>
<evidence type="ECO:0000256" key="5">
    <source>
        <dbReference type="ARBA" id="ARBA00023242"/>
    </source>
</evidence>
<protein>
    <submittedName>
        <fullName evidence="7">RNA polymerase I associated factor, A49-like protein</fullName>
    </submittedName>
</protein>
<dbReference type="PANTHER" id="PTHR14440">
    <property type="entry name" value="DNA-DIRECTED RNA POLYMERASE I SUBUNIT RPA49"/>
    <property type="match status" value="1"/>
</dbReference>
<comment type="similarity">
    <text evidence="2">Belongs to the eukaryotic RPA49/POLR1E RNA polymerase subunit family.</text>
</comment>
<evidence type="ECO:0000313" key="9">
    <source>
        <dbReference type="Proteomes" id="UP000256601"/>
    </source>
</evidence>
<dbReference type="EMBL" id="KZ859013">
    <property type="protein sequence ID" value="RDW25074.1"/>
    <property type="molecule type" value="Genomic_DNA"/>
</dbReference>
<evidence type="ECO:0000256" key="1">
    <source>
        <dbReference type="ARBA" id="ARBA00004604"/>
    </source>
</evidence>
<keyword evidence="3" id="KW-0240">DNA-directed RNA polymerase</keyword>
<dbReference type="eggNOG" id="KOG4183">
    <property type="taxonomic scope" value="Eukaryota"/>
</dbReference>
<dbReference type="VEuPathDB" id="FungiDB:YALI1_E06068g"/>
<dbReference type="GO" id="GO:0006361">
    <property type="term" value="P:transcription initiation at RNA polymerase I promoter"/>
    <property type="evidence" value="ECO:0007669"/>
    <property type="project" value="EnsemblFungi"/>
</dbReference>
<dbReference type="InterPro" id="IPR009668">
    <property type="entry name" value="RNA_pol-assoc_fac_A49-like"/>
</dbReference>
<dbReference type="GO" id="GO:0003677">
    <property type="term" value="F:DNA binding"/>
    <property type="evidence" value="ECO:0007669"/>
    <property type="project" value="EnsemblFungi"/>
</dbReference>
<dbReference type="KEGG" id="yli:2912285"/>
<keyword evidence="4" id="KW-0804">Transcription</keyword>
<dbReference type="GeneID" id="2912285"/>
<dbReference type="GO" id="GO:0006363">
    <property type="term" value="P:termination of RNA polymerase I transcription"/>
    <property type="evidence" value="ECO:0007669"/>
    <property type="project" value="EnsemblFungi"/>
</dbReference>
<dbReference type="OrthoDB" id="532500at2759"/>
<evidence type="ECO:0000313" key="7">
    <source>
        <dbReference type="EMBL" id="RDW25074.1"/>
    </source>
</evidence>
<dbReference type="Pfam" id="PF06870">
    <property type="entry name" value="RNA_pol_I_A49"/>
    <property type="match status" value="1"/>
</dbReference>
<dbReference type="RefSeq" id="XP_503575.1">
    <property type="nucleotide sequence ID" value="XM_503575.1"/>
</dbReference>
<dbReference type="Proteomes" id="UP000256601">
    <property type="component" value="Unassembled WGS sequence"/>
</dbReference>
<sequence>MASDKKRKASSKRLTKIKVAKVQDDGKVFLSDCGHLSIPKDAKFSSVSDNGETSIKGKSSRMRYTSVPVDHEKYCVAVISSKGLADLVPAESIELKAMSKQLAKRVAENTEQKSYREQRVNLGNEFGTLKAKKTLASLARNNIDSNELVDFEDDVVEAVATATANLPTQEQVSMAMDDARPIPKHNLETLDVNEIYPVEGYLTDEEAGYIRSEAILDEQDIGKRVDMLPYRTSQMVRDSLYKITDKTDETMYKTSLLYYLSLLIGFYRDRHVKKREDIKTRLNNPPEYLIDQMLYRYTTPLSGGHKSQRYHTYMVNSRNEAMLLCTIIILVLRLNNNVVDIPILSQEVGIKPSKLADVCRQVGCAIKNASLTHMDDIGRPRTEASHWKIASLKAPLKLPELAQRRRRAKK</sequence>
<name>A0A1D8NH68_YARLL</name>
<dbReference type="OMA" id="DVYPFDE"/>
<dbReference type="EMBL" id="CP017557">
    <property type="protein sequence ID" value="AOW04980.1"/>
    <property type="molecule type" value="Genomic_DNA"/>
</dbReference>
<dbReference type="GO" id="GO:0003899">
    <property type="term" value="F:DNA-directed RNA polymerase activity"/>
    <property type="evidence" value="ECO:0007669"/>
    <property type="project" value="EnsemblFungi"/>
</dbReference>
<dbReference type="GO" id="GO:0006362">
    <property type="term" value="P:transcription elongation by RNA polymerase I"/>
    <property type="evidence" value="ECO:0007669"/>
    <property type="project" value="EnsemblFungi"/>
</dbReference>
<reference evidence="6 8" key="1">
    <citation type="journal article" date="2016" name="PLoS ONE">
        <title>Sequence Assembly of Yarrowia lipolytica Strain W29/CLIB89 Shows Transposable Element Diversity.</title>
        <authorList>
            <person name="Magnan C."/>
            <person name="Yu J."/>
            <person name="Chang I."/>
            <person name="Jahn E."/>
            <person name="Kanomata Y."/>
            <person name="Wu J."/>
            <person name="Zeller M."/>
            <person name="Oakes M."/>
            <person name="Baldi P."/>
            <person name="Sandmeyer S."/>
        </authorList>
    </citation>
    <scope>NUCLEOTIDE SEQUENCE [LARGE SCALE GENOMIC DNA]</scope>
    <source>
        <strain evidence="6">CLIB89</strain>
        <strain evidence="8">CLIB89(W29)</strain>
    </source>
</reference>
<evidence type="ECO:0000313" key="8">
    <source>
        <dbReference type="Proteomes" id="UP000182444"/>
    </source>
</evidence>
<dbReference type="VEuPathDB" id="FungiDB:YALI0_E05225g"/>
<gene>
    <name evidence="7" type="ORF">B0I71DRAFT_133217</name>
    <name evidence="6" type="ORF">YALI1_E06068g</name>
</gene>
<reference evidence="7 9" key="2">
    <citation type="submission" date="2018-07" db="EMBL/GenBank/DDBJ databases">
        <title>Draft Genome Assemblies for Five Robust Yarrowia lipolytica Strains Exhibiting High Lipid Production and Pentose Sugar Utilization and Sugar Alcohol Secretion from Undetoxified Lignocellulosic Biomass Hydrolysates.</title>
        <authorList>
            <consortium name="DOE Joint Genome Institute"/>
            <person name="Walker C."/>
            <person name="Ryu S."/>
            <person name="Na H."/>
            <person name="Zane M."/>
            <person name="LaButti K."/>
            <person name="Lipzen A."/>
            <person name="Haridas S."/>
            <person name="Barry K."/>
            <person name="Grigoriev I.V."/>
            <person name="Quarterman J."/>
            <person name="Slininger P."/>
            <person name="Dien B."/>
            <person name="Trinh C.T."/>
        </authorList>
    </citation>
    <scope>NUCLEOTIDE SEQUENCE [LARGE SCALE GENOMIC DNA]</scope>
    <source>
        <strain evidence="7 9">YB392</strain>
    </source>
</reference>